<name>A0A6J0JUK9_RAPSA</name>
<evidence type="ECO:0000313" key="2">
    <source>
        <dbReference type="RefSeq" id="XP_018438751.1"/>
    </source>
</evidence>
<proteinExistence type="predicted"/>
<gene>
    <name evidence="2" type="primary">LOC108811206</name>
</gene>
<dbReference type="GeneID" id="108811206"/>
<dbReference type="AlphaFoldDB" id="A0A6J0JUK9"/>
<dbReference type="Proteomes" id="UP000504610">
    <property type="component" value="Chromosome 6"/>
</dbReference>
<organism evidence="1 2">
    <name type="scientific">Raphanus sativus</name>
    <name type="common">Radish</name>
    <name type="synonym">Raphanus raphanistrum var. sativus</name>
    <dbReference type="NCBI Taxonomy" id="3726"/>
    <lineage>
        <taxon>Eukaryota</taxon>
        <taxon>Viridiplantae</taxon>
        <taxon>Streptophyta</taxon>
        <taxon>Embryophyta</taxon>
        <taxon>Tracheophyta</taxon>
        <taxon>Spermatophyta</taxon>
        <taxon>Magnoliopsida</taxon>
        <taxon>eudicotyledons</taxon>
        <taxon>Gunneridae</taxon>
        <taxon>Pentapetalae</taxon>
        <taxon>rosids</taxon>
        <taxon>malvids</taxon>
        <taxon>Brassicales</taxon>
        <taxon>Brassicaceae</taxon>
        <taxon>Brassiceae</taxon>
        <taxon>Raphanus</taxon>
    </lineage>
</organism>
<dbReference type="RefSeq" id="XP_018438751.1">
    <property type="nucleotide sequence ID" value="XM_018583249.2"/>
</dbReference>
<accession>A0A6J0JUK9</accession>
<keyword evidence="1" id="KW-1185">Reference proteome</keyword>
<evidence type="ECO:0000313" key="1">
    <source>
        <dbReference type="Proteomes" id="UP000504610"/>
    </source>
</evidence>
<reference evidence="1" key="1">
    <citation type="journal article" date="2019" name="Database">
        <title>The radish genome database (RadishGD): an integrated information resource for radish genomics.</title>
        <authorList>
            <person name="Yu H.J."/>
            <person name="Baek S."/>
            <person name="Lee Y.J."/>
            <person name="Cho A."/>
            <person name="Mun J.H."/>
        </authorList>
    </citation>
    <scope>NUCLEOTIDE SEQUENCE [LARGE SCALE GENOMIC DNA]</scope>
    <source>
        <strain evidence="1">cv. WK10039</strain>
    </source>
</reference>
<reference evidence="2" key="2">
    <citation type="submission" date="2025-08" db="UniProtKB">
        <authorList>
            <consortium name="RefSeq"/>
        </authorList>
    </citation>
    <scope>IDENTIFICATION</scope>
    <source>
        <tissue evidence="2">Leaf</tissue>
    </source>
</reference>
<dbReference type="KEGG" id="rsz:108811206"/>
<protein>
    <submittedName>
        <fullName evidence="2">Uncharacterized protein LOC108811206</fullName>
    </submittedName>
</protein>
<dbReference type="OrthoDB" id="1024792at2759"/>
<sequence>MESVAIPEHSIKLLPVAQPGVFDLVGYVISAGEGKPYQSVFYNGIIEVVKQGKIVERHGRLDFQLLALVDPYRSHPDIHGRWDRLYKDMNRLVAYYKGMTTWLDGLMHLSIHLRPRFFSMAFLLFTDGRDWGEPMKSCKSRTQPFYGRKYSGGSPVAWVILNKVMRRLKKPVYLSAVKILILVLTLEPSWL</sequence>